<dbReference type="PANTHER" id="PTHR43300">
    <property type="entry name" value="ACETYLTRANSFERASE"/>
    <property type="match status" value="1"/>
</dbReference>
<evidence type="ECO:0000256" key="2">
    <source>
        <dbReference type="ARBA" id="ARBA00022679"/>
    </source>
</evidence>
<evidence type="ECO:0000256" key="3">
    <source>
        <dbReference type="ARBA" id="ARBA00022737"/>
    </source>
</evidence>
<keyword evidence="4" id="KW-0012">Acyltransferase</keyword>
<dbReference type="Pfam" id="PF00132">
    <property type="entry name" value="Hexapep"/>
    <property type="match status" value="1"/>
</dbReference>
<evidence type="ECO:0000313" key="6">
    <source>
        <dbReference type="Proteomes" id="UP000584642"/>
    </source>
</evidence>
<dbReference type="RefSeq" id="WP_180282425.1">
    <property type="nucleotide sequence ID" value="NZ_JABFDB010000008.1"/>
</dbReference>
<dbReference type="PANTHER" id="PTHR43300:SF11">
    <property type="entry name" value="ACETYLTRANSFERASE RV3034C-RELATED"/>
    <property type="match status" value="1"/>
</dbReference>
<dbReference type="InterPro" id="IPR011004">
    <property type="entry name" value="Trimer_LpxA-like_sf"/>
</dbReference>
<dbReference type="EMBL" id="JABFDB010000008">
    <property type="protein sequence ID" value="NYZ20663.1"/>
    <property type="molecule type" value="Genomic_DNA"/>
</dbReference>
<gene>
    <name evidence="5" type="ORF">HND93_13155</name>
</gene>
<comment type="similarity">
    <text evidence="1">Belongs to the transferase hexapeptide repeat family.</text>
</comment>
<dbReference type="InterPro" id="IPR018357">
    <property type="entry name" value="Hexapep_transf_CS"/>
</dbReference>
<keyword evidence="6" id="KW-1185">Reference proteome</keyword>
<dbReference type="SUPFAM" id="SSF51161">
    <property type="entry name" value="Trimeric LpxA-like enzymes"/>
    <property type="match status" value="1"/>
</dbReference>
<organism evidence="5 6">
    <name type="scientific">Azospirillum oleiclasticum</name>
    <dbReference type="NCBI Taxonomy" id="2735135"/>
    <lineage>
        <taxon>Bacteria</taxon>
        <taxon>Pseudomonadati</taxon>
        <taxon>Pseudomonadota</taxon>
        <taxon>Alphaproteobacteria</taxon>
        <taxon>Rhodospirillales</taxon>
        <taxon>Azospirillaceae</taxon>
        <taxon>Azospirillum</taxon>
    </lineage>
</organism>
<dbReference type="InterPro" id="IPR001451">
    <property type="entry name" value="Hexapep"/>
</dbReference>
<keyword evidence="2" id="KW-0808">Transferase</keyword>
<name>A0ABX2TBW8_9PROT</name>
<comment type="caution">
    <text evidence="5">The sequence shown here is derived from an EMBL/GenBank/DDBJ whole genome shotgun (WGS) entry which is preliminary data.</text>
</comment>
<dbReference type="PROSITE" id="PS00101">
    <property type="entry name" value="HEXAPEP_TRANSFERASES"/>
    <property type="match status" value="1"/>
</dbReference>
<sequence>MTTIRHEHDRRPDDLHLMYNRKLRLDIGAFTYIDGPLTIRWFEERTTIGIGRYCSFAEGVEIMAGGDHHMDRVSTYPLVFLTDLWPEFQDAEDDTVRLKGPISIGHDVWVGNGALILPGITIGHGAVIGARAVVTKDVEPYTVVAGNPARAIRSRLPPEDVAFLLDLAWWNWDHTRLRRHGRHLFMGRVAELREALAGEG</sequence>
<keyword evidence="3" id="KW-0677">Repeat</keyword>
<evidence type="ECO:0000256" key="4">
    <source>
        <dbReference type="ARBA" id="ARBA00023315"/>
    </source>
</evidence>
<evidence type="ECO:0000256" key="1">
    <source>
        <dbReference type="ARBA" id="ARBA00007274"/>
    </source>
</evidence>
<evidence type="ECO:0000313" key="5">
    <source>
        <dbReference type="EMBL" id="NYZ20663.1"/>
    </source>
</evidence>
<dbReference type="Proteomes" id="UP000584642">
    <property type="component" value="Unassembled WGS sequence"/>
</dbReference>
<dbReference type="Gene3D" id="2.160.10.10">
    <property type="entry name" value="Hexapeptide repeat proteins"/>
    <property type="match status" value="1"/>
</dbReference>
<protein>
    <submittedName>
        <fullName evidence="5">CatB-related O-acetyltransferase</fullName>
    </submittedName>
</protein>
<proteinExistence type="inferred from homology"/>
<accession>A0ABX2TBW8</accession>
<dbReference type="CDD" id="cd03349">
    <property type="entry name" value="LbH_XAT"/>
    <property type="match status" value="1"/>
</dbReference>
<dbReference type="InterPro" id="IPR050179">
    <property type="entry name" value="Trans_hexapeptide_repeat"/>
</dbReference>
<reference evidence="5 6" key="1">
    <citation type="submission" date="2020-05" db="EMBL/GenBank/DDBJ databases">
        <title>Azospirillum oleiclasticum sp. nov, a nitrogen-fixing and heavy crude oil-emulsifying bacterium isolated from the crude oil of Yumen Oilfield.</title>
        <authorList>
            <person name="Wu D."/>
            <person name="Cai M."/>
            <person name="Zhang X."/>
        </authorList>
    </citation>
    <scope>NUCLEOTIDE SEQUENCE [LARGE SCALE GENOMIC DNA]</scope>
    <source>
        <strain evidence="5 6">ROY-1-1-2</strain>
    </source>
</reference>